<dbReference type="Proteomes" id="UP001642487">
    <property type="component" value="Chromosome 4"/>
</dbReference>
<evidence type="ECO:0000256" key="6">
    <source>
        <dbReference type="SAM" id="Phobius"/>
    </source>
</evidence>
<feature type="transmembrane region" description="Helical" evidence="6">
    <location>
        <begin position="474"/>
        <end position="490"/>
    </location>
</feature>
<feature type="transmembrane region" description="Helical" evidence="6">
    <location>
        <begin position="74"/>
        <end position="93"/>
    </location>
</feature>
<sequence length="816" mass="89384">MAVTAATTIIWRMRLGSALRAALACGIVGAVTIFGPAPVRRLLTFSAFSYVTTISIVLSDAVSVGDAVRGVWHVMWAVASVMVLSVPCLWLIGPGRFTGAASAAAAVAVSAFVVALPKRTHLLTKRLAFGQLVIVYVGTVIHGGQISFIMHPIRVASSTAAGALAAVAAMMLPFPRLAFFQIRKLSKGYCENGCERMGAMVEGVGAKSKAEAVALMVEAKSLSTNGTKLLQSIKANMRGMIWERRQMSFDIEEKLEEIEVAMSGMEAALTSPSMALGTMDEQLCNFLNNLKPKAISKLQQFKISVTPSSTTAPETKPTFSIPLPLNIAPITPQILPASFFLRCMEILLYDSTAAAAGRNLISKVETGRRANEEEATDFGVHCTKKSRWGILSNMLPTNKSFRFALKCSITLALAVFLGLSYTKPNGYWSGLTVAISFATERQAIFTVANARAQGTAIGSIYGVICCFILKKYEYLWLLPLLPWVVFTSFLVHSRMYGQSGGIASALGALLVLGRKNYGIPSEFANARIAEACIGLLCFLTVEIVFNPTRAATLAKTEFSTSLVALQACIKRVILIPQKNLNETSNFISLIEHHKILKSHVSQLEKFIVEAGFEPNFWFTPFQGGCYEKLLKSLQKTVDILQFMVYEMRFLSLELNRSGLVVKELHDSLSDDMETFSKKLGCSLKFMEKMSLIKSLKELQNRNQSQCSSEMEMGKKVSNDGCRAFAFSEEDVEKIVGSFCQHSNEILSKAYTNDEGEGNLKGQMTLCLSSIGFCMECLMRETMVMEKELHQLLKLENPSIHIDLQELSTKVNACCTK</sequence>
<feature type="transmembrane region" description="Helical" evidence="6">
    <location>
        <begin position="403"/>
        <end position="421"/>
    </location>
</feature>
<keyword evidence="9" id="KW-1185">Reference proteome</keyword>
<accession>A0ABP0YKA5</accession>
<feature type="transmembrane region" description="Helical" evidence="6">
    <location>
        <begin position="99"/>
        <end position="116"/>
    </location>
</feature>
<keyword evidence="2" id="KW-1003">Cell membrane</keyword>
<gene>
    <name evidence="8" type="ORF">CITCOLO1_LOCUS12028</name>
</gene>
<keyword evidence="4 6" id="KW-1133">Transmembrane helix</keyword>
<proteinExistence type="predicted"/>
<feature type="transmembrane region" description="Helical" evidence="6">
    <location>
        <begin position="128"/>
        <end position="149"/>
    </location>
</feature>
<keyword evidence="3 6" id="KW-0812">Transmembrane</keyword>
<evidence type="ECO:0000313" key="9">
    <source>
        <dbReference type="Proteomes" id="UP001642487"/>
    </source>
</evidence>
<evidence type="ECO:0000256" key="4">
    <source>
        <dbReference type="ARBA" id="ARBA00022989"/>
    </source>
</evidence>
<evidence type="ECO:0000256" key="2">
    <source>
        <dbReference type="ARBA" id="ARBA00022475"/>
    </source>
</evidence>
<evidence type="ECO:0000256" key="3">
    <source>
        <dbReference type="ARBA" id="ARBA00022692"/>
    </source>
</evidence>
<feature type="transmembrane region" description="Helical" evidence="6">
    <location>
        <begin position="43"/>
        <end position="62"/>
    </location>
</feature>
<feature type="transmembrane region" description="Helical" evidence="6">
    <location>
        <begin position="18"/>
        <end position="37"/>
    </location>
</feature>
<dbReference type="Pfam" id="PF13515">
    <property type="entry name" value="FUSC_2"/>
    <property type="match status" value="1"/>
</dbReference>
<name>A0ABP0YKA5_9ROSI</name>
<dbReference type="InterPro" id="IPR049453">
    <property type="entry name" value="Memb_transporter_dom"/>
</dbReference>
<dbReference type="PANTHER" id="PTHR30509">
    <property type="entry name" value="P-HYDROXYBENZOIC ACID EFFLUX PUMP SUBUNIT-RELATED"/>
    <property type="match status" value="1"/>
</dbReference>
<feature type="transmembrane region" description="Helical" evidence="6">
    <location>
        <begin position="155"/>
        <end position="174"/>
    </location>
</feature>
<keyword evidence="5 6" id="KW-0472">Membrane</keyword>
<evidence type="ECO:0000313" key="8">
    <source>
        <dbReference type="EMBL" id="CAK9319991.1"/>
    </source>
</evidence>
<feature type="transmembrane region" description="Helical" evidence="6">
    <location>
        <begin position="450"/>
        <end position="469"/>
    </location>
</feature>
<dbReference type="PANTHER" id="PTHR30509:SF34">
    <property type="entry name" value="F3L24.34 PROTEIN"/>
    <property type="match status" value="1"/>
</dbReference>
<organism evidence="8 9">
    <name type="scientific">Citrullus colocynthis</name>
    <name type="common">colocynth</name>
    <dbReference type="NCBI Taxonomy" id="252529"/>
    <lineage>
        <taxon>Eukaryota</taxon>
        <taxon>Viridiplantae</taxon>
        <taxon>Streptophyta</taxon>
        <taxon>Embryophyta</taxon>
        <taxon>Tracheophyta</taxon>
        <taxon>Spermatophyta</taxon>
        <taxon>Magnoliopsida</taxon>
        <taxon>eudicotyledons</taxon>
        <taxon>Gunneridae</taxon>
        <taxon>Pentapetalae</taxon>
        <taxon>rosids</taxon>
        <taxon>fabids</taxon>
        <taxon>Cucurbitales</taxon>
        <taxon>Cucurbitaceae</taxon>
        <taxon>Benincaseae</taxon>
        <taxon>Citrullus</taxon>
    </lineage>
</organism>
<evidence type="ECO:0000256" key="5">
    <source>
        <dbReference type="ARBA" id="ARBA00023136"/>
    </source>
</evidence>
<comment type="subcellular location">
    <subcellularLocation>
        <location evidence="1">Cell membrane</location>
        <topology evidence="1">Multi-pass membrane protein</topology>
    </subcellularLocation>
</comment>
<dbReference type="EMBL" id="OZ021738">
    <property type="protein sequence ID" value="CAK9319991.1"/>
    <property type="molecule type" value="Genomic_DNA"/>
</dbReference>
<evidence type="ECO:0000259" key="7">
    <source>
        <dbReference type="Pfam" id="PF13515"/>
    </source>
</evidence>
<protein>
    <recommendedName>
        <fullName evidence="7">Integral membrane bound transporter domain-containing protein</fullName>
    </recommendedName>
</protein>
<reference evidence="8 9" key="1">
    <citation type="submission" date="2024-03" db="EMBL/GenBank/DDBJ databases">
        <authorList>
            <person name="Gkanogiannis A."/>
            <person name="Becerra Lopez-Lavalle L."/>
        </authorList>
    </citation>
    <scope>NUCLEOTIDE SEQUENCE [LARGE SCALE GENOMIC DNA]</scope>
</reference>
<evidence type="ECO:0000256" key="1">
    <source>
        <dbReference type="ARBA" id="ARBA00004651"/>
    </source>
</evidence>
<feature type="domain" description="Integral membrane bound transporter" evidence="7">
    <location>
        <begin position="413"/>
        <end position="540"/>
    </location>
</feature>